<dbReference type="SUPFAM" id="SSF56672">
    <property type="entry name" value="DNA/RNA polymerases"/>
    <property type="match status" value="1"/>
</dbReference>
<dbReference type="AlphaFoldDB" id="A0A060S5X4"/>
<keyword evidence="1" id="KW-0694">RNA-binding</keyword>
<feature type="domain" description="Integrase catalytic" evidence="3">
    <location>
        <begin position="1"/>
        <end position="65"/>
    </location>
</feature>
<dbReference type="OrthoDB" id="2757440at2759"/>
<dbReference type="InterPro" id="IPR043502">
    <property type="entry name" value="DNA/RNA_pol_sf"/>
</dbReference>
<evidence type="ECO:0000313" key="5">
    <source>
        <dbReference type="Proteomes" id="UP000029665"/>
    </source>
</evidence>
<dbReference type="OMA" id="WIYENDI"/>
<feature type="compositionally biased region" description="Acidic residues" evidence="2">
    <location>
        <begin position="184"/>
        <end position="193"/>
    </location>
</feature>
<dbReference type="GO" id="GO:0005634">
    <property type="term" value="C:nucleus"/>
    <property type="evidence" value="ECO:0007669"/>
    <property type="project" value="UniProtKB-ARBA"/>
</dbReference>
<evidence type="ECO:0000313" key="4">
    <source>
        <dbReference type="EMBL" id="CDO69616.1"/>
    </source>
</evidence>
<accession>A0A060S5X4</accession>
<comment type="caution">
    <text evidence="4">The sequence shown here is derived from an EMBL/GenBank/DDBJ whole genome shotgun (WGS) entry which is preliminary data.</text>
</comment>
<feature type="region of interest" description="Disordered" evidence="2">
    <location>
        <begin position="129"/>
        <end position="210"/>
    </location>
</feature>
<dbReference type="CDD" id="cd09272">
    <property type="entry name" value="RNase_HI_RT_Ty1"/>
    <property type="match status" value="1"/>
</dbReference>
<dbReference type="InterPro" id="IPR013103">
    <property type="entry name" value="RVT_2"/>
</dbReference>
<dbReference type="InterPro" id="IPR012337">
    <property type="entry name" value="RNaseH-like_sf"/>
</dbReference>
<dbReference type="SUPFAM" id="SSF53098">
    <property type="entry name" value="Ribonuclease H-like"/>
    <property type="match status" value="1"/>
</dbReference>
<dbReference type="InterPro" id="IPR001584">
    <property type="entry name" value="Integrase_cat-core"/>
</dbReference>
<dbReference type="Proteomes" id="UP000029665">
    <property type="component" value="Unassembled WGS sequence"/>
</dbReference>
<organism evidence="4 5">
    <name type="scientific">Pycnoporus cinnabarinus</name>
    <name type="common">Cinnabar-red polypore</name>
    <name type="synonym">Trametes cinnabarina</name>
    <dbReference type="NCBI Taxonomy" id="5643"/>
    <lineage>
        <taxon>Eukaryota</taxon>
        <taxon>Fungi</taxon>
        <taxon>Dikarya</taxon>
        <taxon>Basidiomycota</taxon>
        <taxon>Agaricomycotina</taxon>
        <taxon>Agaricomycetes</taxon>
        <taxon>Polyporales</taxon>
        <taxon>Polyporaceae</taxon>
        <taxon>Trametes</taxon>
    </lineage>
</organism>
<reference evidence="4" key="1">
    <citation type="submission" date="2014-01" db="EMBL/GenBank/DDBJ databases">
        <title>The genome of the white-rot fungus Pycnoporus cinnabarinus: a basidiomycete model with a versatile arsenal for lignocellulosic biomass breakdown.</title>
        <authorList>
            <person name="Levasseur A."/>
            <person name="Lomascolo A."/>
            <person name="Ruiz-Duenas F.J."/>
            <person name="Uzan E."/>
            <person name="Piumi F."/>
            <person name="Kues U."/>
            <person name="Ram A.F.J."/>
            <person name="Murat C."/>
            <person name="Haon M."/>
            <person name="Benoit I."/>
            <person name="Arfi Y."/>
            <person name="Chevret D."/>
            <person name="Drula E."/>
            <person name="Kwon M.J."/>
            <person name="Gouret P."/>
            <person name="Lesage-Meessen L."/>
            <person name="Lombard V."/>
            <person name="Mariette J."/>
            <person name="Noirot C."/>
            <person name="Park J."/>
            <person name="Patyshakuliyeva A."/>
            <person name="Wieneger R.A.B."/>
            <person name="Wosten H.A.B."/>
            <person name="Martin F."/>
            <person name="Coutinho P.M."/>
            <person name="de Vries R."/>
            <person name="Martinez A.T."/>
            <person name="Klopp C."/>
            <person name="Pontarotti P."/>
            <person name="Henrissat B."/>
            <person name="Record E."/>
        </authorList>
    </citation>
    <scope>NUCLEOTIDE SEQUENCE [LARGE SCALE GENOMIC DNA]</scope>
    <source>
        <strain evidence="4">BRFM137</strain>
    </source>
</reference>
<dbReference type="PANTHER" id="PTHR11439">
    <property type="entry name" value="GAG-POL-RELATED RETROTRANSPOSON"/>
    <property type="match status" value="1"/>
</dbReference>
<dbReference type="Gene3D" id="3.30.420.10">
    <property type="entry name" value="Ribonuclease H-like superfamily/Ribonuclease H"/>
    <property type="match status" value="1"/>
</dbReference>
<sequence length="816" mass="91200">MPEQNGVTERVNRTLAEHSRAMLLDSGLPRNLWSYSMVHVTWLKNQTPTRALKVLTPYEARYGSPPDLWDLHHFGAKVWVRKESAGKLESKAREGRFVGYSQKSKGYQIYWPDKRSITVERNVRFVEDEPDSVKVEDVQLEGAKADRGEQLMSSTSPSPTPQPPSETLPATPPPSEPSPSQTNQDDEEEESAPPEEAAGRGQRVHKPSKYVRRLQQGEGTVDGRTSAPPKGIQPAELMGAAAVTALVTIVNVSDDQDEGMHFEEDKEDAAPHAPPPIPLKYGFAIMDHALLIHEGQEPRTLEEAKASPDWPQWEAAIDKEIKNLCDHDTYNLVEPLPNANIVGCRFVFHIKRDADGSITQFKARLVAQGYTQMPGVDFNETFAPVTKLSSICTILALTARYDWELEQMDVKSAYLNGRLDEEIYMRQPPGSAPAGLKHLVCHLKKTLYGLKQAGHGWYKTLANGMAEMGFTCCASDHAVWYKRAGDSIVIVASSVDDLTIAGTRDFVMDFKSAISARFEMSDLGAMRWILGIEVQRDRQARMIAISQRTYIDTVAVRFNLETANPVSTPLQPGGVLNCSQSPSTPHQVADMSNVSYREAVGSLMYAVMGTRPDIAFAVTTLSQFMQNPGRTHWEAIKHVIRYLVGTRELWLIYRTSDDGIQGFSDTDWGSSTEHCHSISGYVFTLDGGVISWSSKKQNVVALSSTEAEYIALTHASKEALWLRYLLSDIIHPDISRYPLTLFSDNRSAITLAKDNAFHPRMKHIDIRFHFIREAVDDEKIVLQHRCTGDMPADLFTKALPRSRIDHLRLLFGLCPL</sequence>
<dbReference type="GO" id="GO:0015074">
    <property type="term" value="P:DNA integration"/>
    <property type="evidence" value="ECO:0007669"/>
    <property type="project" value="InterPro"/>
</dbReference>
<name>A0A060S5X4_PYCCI</name>
<keyword evidence="5" id="KW-1185">Reference proteome</keyword>
<proteinExistence type="predicted"/>
<dbReference type="STRING" id="5643.A0A060S5X4"/>
<dbReference type="GO" id="GO:0003723">
    <property type="term" value="F:RNA binding"/>
    <property type="evidence" value="ECO:0007669"/>
    <property type="project" value="UniProtKB-KW"/>
</dbReference>
<dbReference type="InterPro" id="IPR036397">
    <property type="entry name" value="RNaseH_sf"/>
</dbReference>
<dbReference type="Pfam" id="PF07727">
    <property type="entry name" value="RVT_2"/>
    <property type="match status" value="1"/>
</dbReference>
<dbReference type="PANTHER" id="PTHR11439:SF467">
    <property type="entry name" value="INTEGRASE CATALYTIC DOMAIN-CONTAINING PROTEIN"/>
    <property type="match status" value="1"/>
</dbReference>
<evidence type="ECO:0000256" key="1">
    <source>
        <dbReference type="ARBA" id="ARBA00022884"/>
    </source>
</evidence>
<evidence type="ECO:0000256" key="2">
    <source>
        <dbReference type="SAM" id="MobiDB-lite"/>
    </source>
</evidence>
<evidence type="ECO:0000259" key="3">
    <source>
        <dbReference type="PROSITE" id="PS50994"/>
    </source>
</evidence>
<dbReference type="InterPro" id="IPR057670">
    <property type="entry name" value="SH3_retrovirus"/>
</dbReference>
<dbReference type="EMBL" id="CCBP010000052">
    <property type="protein sequence ID" value="CDO69616.1"/>
    <property type="molecule type" value="Genomic_DNA"/>
</dbReference>
<gene>
    <name evidence="4" type="ORF">BN946_scf184851.g4</name>
</gene>
<feature type="compositionally biased region" description="Pro residues" evidence="2">
    <location>
        <begin position="158"/>
        <end position="177"/>
    </location>
</feature>
<protein>
    <recommendedName>
        <fullName evidence="3">Integrase catalytic domain-containing protein</fullName>
    </recommendedName>
</protein>
<dbReference type="HOGENOM" id="CLU_001650_21_4_1"/>
<feature type="compositionally biased region" description="Basic and acidic residues" evidence="2">
    <location>
        <begin position="129"/>
        <end position="149"/>
    </location>
</feature>
<dbReference type="Pfam" id="PF25597">
    <property type="entry name" value="SH3_retrovirus"/>
    <property type="match status" value="1"/>
</dbReference>
<dbReference type="PROSITE" id="PS50994">
    <property type="entry name" value="INTEGRASE"/>
    <property type="match status" value="1"/>
</dbReference>